<accession>A0ABF7R4A2</accession>
<dbReference type="InterPro" id="IPR036397">
    <property type="entry name" value="RNaseH_sf"/>
</dbReference>
<dbReference type="InterPro" id="IPR012337">
    <property type="entry name" value="RNaseH-like_sf"/>
</dbReference>
<dbReference type="Pfam" id="PF00665">
    <property type="entry name" value="rve"/>
    <property type="match status" value="1"/>
</dbReference>
<gene>
    <name evidence="3" type="ordered locus">LAF_1576</name>
</gene>
<evidence type="ECO:0000313" key="3">
    <source>
        <dbReference type="EMBL" id="BAG27912.1"/>
    </source>
</evidence>
<sequence>MTGYSTCLLKKIDRNKQPGGEAAKRYQAVQEMTSSGKYTVSETARTAGISRQAYYKWLNRRLSLREQQEREVLEEIKRIEKRHQDSVGYDKMVRLLNKESRLSYRVGIKRVSRIMKINGIRADYRQPKKDRQGAKQTYQDENLLNRQFKQEKPNQVWVTGTTELTYGTANKVRLHAILDLYGQRPAAWLISPTETREAAIKVFNQAAKASGTTPEMIHTDRGAASTNYNEALRQEKVRHSLSAPGTPADNAVMEHWWTDFKSIWLEHRPKAQTLAELQEQVRAGIMYFTNQFISAKRNDQTVAEYYHDLVG</sequence>
<dbReference type="NCBIfam" id="NF033516">
    <property type="entry name" value="transpos_IS3"/>
    <property type="match status" value="1"/>
</dbReference>
<dbReference type="AlphaFoldDB" id="A0ABF7R4A2"/>
<dbReference type="InterPro" id="IPR048020">
    <property type="entry name" value="Transpos_IS3"/>
</dbReference>
<reference evidence="3 4" key="1">
    <citation type="journal article" date="2008" name="DNA Res.">
        <title>Comparative genome analysis of Lactobacillus reuteri and Lactobacillus fermentum reveal a genomic island for reuterin and cobalamin production.</title>
        <authorList>
            <person name="Morita H."/>
            <person name="Toh H."/>
            <person name="Fukuda S."/>
            <person name="Horikawa H."/>
            <person name="Oshima K."/>
            <person name="Suzuki T."/>
            <person name="Murakami M."/>
            <person name="Hisamatsu S."/>
            <person name="Kato Y."/>
            <person name="Takizawa T."/>
            <person name="Fukuoka H."/>
            <person name="Yoshimura T."/>
            <person name="Itoh K."/>
            <person name="O'Sullivan D.J."/>
            <person name="McKay L.L."/>
            <person name="Ohno H."/>
            <person name="Kikuchi J."/>
            <person name="Masaoka T."/>
            <person name="Hattori M."/>
        </authorList>
    </citation>
    <scope>NUCLEOTIDE SEQUENCE [LARGE SCALE GENOMIC DNA]</scope>
    <source>
        <strain evidence="4">NBRC 3956 / LMG 18251</strain>
    </source>
</reference>
<protein>
    <submittedName>
        <fullName evidence="3">Transposase</fullName>
    </submittedName>
</protein>
<feature type="domain" description="Integrase catalytic" evidence="2">
    <location>
        <begin position="149"/>
        <end position="310"/>
    </location>
</feature>
<evidence type="ECO:0000256" key="1">
    <source>
        <dbReference type="ARBA" id="ARBA00002286"/>
    </source>
</evidence>
<keyword evidence="4" id="KW-1185">Reference proteome</keyword>
<dbReference type="PROSITE" id="PS50994">
    <property type="entry name" value="INTEGRASE"/>
    <property type="match status" value="1"/>
</dbReference>
<dbReference type="InterPro" id="IPR025948">
    <property type="entry name" value="HTH-like_dom"/>
</dbReference>
<dbReference type="SUPFAM" id="SSF53098">
    <property type="entry name" value="Ribonuclease H-like"/>
    <property type="match status" value="1"/>
</dbReference>
<dbReference type="Pfam" id="PF13276">
    <property type="entry name" value="HTH_21"/>
    <property type="match status" value="1"/>
</dbReference>
<dbReference type="Gene3D" id="3.30.420.10">
    <property type="entry name" value="Ribonuclease H-like superfamily/Ribonuclease H"/>
    <property type="match status" value="1"/>
</dbReference>
<dbReference type="InterPro" id="IPR050900">
    <property type="entry name" value="Transposase_IS3/IS150/IS904"/>
</dbReference>
<dbReference type="PANTHER" id="PTHR46889">
    <property type="entry name" value="TRANSPOSASE INSF FOR INSERTION SEQUENCE IS3B-RELATED"/>
    <property type="match status" value="1"/>
</dbReference>
<organism evidence="3 4">
    <name type="scientific">Limosilactobacillus fermentum (strain NBRC 3956 / LMG 18251)</name>
    <name type="common">Lactobacillus fermentum</name>
    <dbReference type="NCBI Taxonomy" id="334390"/>
    <lineage>
        <taxon>Bacteria</taxon>
        <taxon>Bacillati</taxon>
        <taxon>Bacillota</taxon>
        <taxon>Bacilli</taxon>
        <taxon>Lactobacillales</taxon>
        <taxon>Lactobacillaceae</taxon>
        <taxon>Limosilactobacillus</taxon>
    </lineage>
</organism>
<dbReference type="KEGG" id="lfe:LAF_1576"/>
<evidence type="ECO:0000313" key="4">
    <source>
        <dbReference type="Proteomes" id="UP000001697"/>
    </source>
</evidence>
<proteinExistence type="predicted"/>
<dbReference type="InterPro" id="IPR001584">
    <property type="entry name" value="Integrase_cat-core"/>
</dbReference>
<dbReference type="EMBL" id="AP008937">
    <property type="protein sequence ID" value="BAG27912.1"/>
    <property type="molecule type" value="Genomic_DNA"/>
</dbReference>
<dbReference type="Proteomes" id="UP000001697">
    <property type="component" value="Chromosome"/>
</dbReference>
<evidence type="ECO:0000259" key="2">
    <source>
        <dbReference type="PROSITE" id="PS50994"/>
    </source>
</evidence>
<name>A0ABF7R4A2_LIMF3</name>
<comment type="function">
    <text evidence="1">Involved in the transposition of the insertion sequence.</text>
</comment>
<dbReference type="PANTHER" id="PTHR46889:SF5">
    <property type="entry name" value="INTEGRASE PROTEIN"/>
    <property type="match status" value="1"/>
</dbReference>